<dbReference type="PANTHER" id="PTHR44591:SF3">
    <property type="entry name" value="RESPONSE REGULATORY DOMAIN-CONTAINING PROTEIN"/>
    <property type="match status" value="1"/>
</dbReference>
<dbReference type="Gene3D" id="3.40.50.2300">
    <property type="match status" value="1"/>
</dbReference>
<evidence type="ECO:0000313" key="5">
    <source>
        <dbReference type="Proteomes" id="UP000596827"/>
    </source>
</evidence>
<dbReference type="AlphaFoldDB" id="A0A923MCQ4"/>
<accession>A0A923MCQ4</accession>
<dbReference type="Proteomes" id="UP000596827">
    <property type="component" value="Unassembled WGS sequence"/>
</dbReference>
<dbReference type="InterPro" id="IPR011006">
    <property type="entry name" value="CheY-like_superfamily"/>
</dbReference>
<dbReference type="CDD" id="cd00156">
    <property type="entry name" value="REC"/>
    <property type="match status" value="1"/>
</dbReference>
<feature type="domain" description="Response regulatory" evidence="3">
    <location>
        <begin position="11"/>
        <end position="126"/>
    </location>
</feature>
<dbReference type="Pfam" id="PF00072">
    <property type="entry name" value="Response_reg"/>
    <property type="match status" value="1"/>
</dbReference>
<proteinExistence type="predicted"/>
<evidence type="ECO:0000256" key="1">
    <source>
        <dbReference type="ARBA" id="ARBA00022553"/>
    </source>
</evidence>
<evidence type="ECO:0000256" key="2">
    <source>
        <dbReference type="PROSITE-ProRule" id="PRU00169"/>
    </source>
</evidence>
<gene>
    <name evidence="4" type="ORF">H8R02_21260</name>
</gene>
<dbReference type="PANTHER" id="PTHR44591">
    <property type="entry name" value="STRESS RESPONSE REGULATOR PROTEIN 1"/>
    <property type="match status" value="1"/>
</dbReference>
<dbReference type="RefSeq" id="WP_187083488.1">
    <property type="nucleotide sequence ID" value="NZ_JACORU010000008.1"/>
</dbReference>
<sequence length="131" mass="13911">MEQAIATPPVRVFLADDSGEIRRRVADILVANKIDVIGYAETPDDCISGILGTNPDVVVLDVQLEGGSGLQVLKAVKEKAPEVAFVVFSNNSGPAYRKRYLGEGANRFLDKSTEFGQLAQAVVAAGGRAVH</sequence>
<organism evidence="4 5">
    <name type="scientific">Ramlibacter albus</name>
    <dbReference type="NCBI Taxonomy" id="2079448"/>
    <lineage>
        <taxon>Bacteria</taxon>
        <taxon>Pseudomonadati</taxon>
        <taxon>Pseudomonadota</taxon>
        <taxon>Betaproteobacteria</taxon>
        <taxon>Burkholderiales</taxon>
        <taxon>Comamonadaceae</taxon>
        <taxon>Ramlibacter</taxon>
    </lineage>
</organism>
<reference evidence="4" key="1">
    <citation type="submission" date="2020-08" db="EMBL/GenBank/DDBJ databases">
        <title>Ramlibacter sp. GTP1 16S ribosomal RNA gene genome sequencing and assembly.</title>
        <authorList>
            <person name="Kang M."/>
        </authorList>
    </citation>
    <scope>NUCLEOTIDE SEQUENCE</scope>
    <source>
        <strain evidence="4">GTP1</strain>
    </source>
</reference>
<dbReference type="InterPro" id="IPR001789">
    <property type="entry name" value="Sig_transdc_resp-reg_receiver"/>
</dbReference>
<name>A0A923MCQ4_9BURK</name>
<evidence type="ECO:0000313" key="4">
    <source>
        <dbReference type="EMBL" id="MBC5767008.1"/>
    </source>
</evidence>
<dbReference type="PROSITE" id="PS50110">
    <property type="entry name" value="RESPONSE_REGULATORY"/>
    <property type="match status" value="1"/>
</dbReference>
<dbReference type="InterPro" id="IPR050595">
    <property type="entry name" value="Bact_response_regulator"/>
</dbReference>
<comment type="caution">
    <text evidence="4">The sequence shown here is derived from an EMBL/GenBank/DDBJ whole genome shotgun (WGS) entry which is preliminary data.</text>
</comment>
<evidence type="ECO:0000259" key="3">
    <source>
        <dbReference type="PROSITE" id="PS50110"/>
    </source>
</evidence>
<dbReference type="EMBL" id="JACORU010000008">
    <property type="protein sequence ID" value="MBC5767008.1"/>
    <property type="molecule type" value="Genomic_DNA"/>
</dbReference>
<keyword evidence="1 2" id="KW-0597">Phosphoprotein</keyword>
<dbReference type="GO" id="GO:0000160">
    <property type="term" value="P:phosphorelay signal transduction system"/>
    <property type="evidence" value="ECO:0007669"/>
    <property type="project" value="InterPro"/>
</dbReference>
<dbReference type="SMART" id="SM00448">
    <property type="entry name" value="REC"/>
    <property type="match status" value="1"/>
</dbReference>
<feature type="modified residue" description="4-aspartylphosphate" evidence="2">
    <location>
        <position position="61"/>
    </location>
</feature>
<dbReference type="SUPFAM" id="SSF52172">
    <property type="entry name" value="CheY-like"/>
    <property type="match status" value="1"/>
</dbReference>
<keyword evidence="5" id="KW-1185">Reference proteome</keyword>
<protein>
    <submittedName>
        <fullName evidence="4">Response regulator transcription factor</fullName>
    </submittedName>
</protein>